<dbReference type="Gene3D" id="3.40.50.2300">
    <property type="match status" value="2"/>
</dbReference>
<feature type="domain" description="Response regulatory" evidence="4">
    <location>
        <begin position="23"/>
        <end position="187"/>
    </location>
</feature>
<dbReference type="InterPro" id="IPR001789">
    <property type="entry name" value="Sig_transdc_resp-reg_receiver"/>
</dbReference>
<comment type="caution">
    <text evidence="2">Lacks conserved residue(s) required for the propagation of feature annotation.</text>
</comment>
<dbReference type="OrthoDB" id="60033at2759"/>
<dbReference type="InterPro" id="IPR045279">
    <property type="entry name" value="ARR-like"/>
</dbReference>
<dbReference type="EMBL" id="KZ452023">
    <property type="protein sequence ID" value="PKA50554.1"/>
    <property type="molecule type" value="Genomic_DNA"/>
</dbReference>
<evidence type="ECO:0000256" key="3">
    <source>
        <dbReference type="SAM" id="MobiDB-lite"/>
    </source>
</evidence>
<dbReference type="Proteomes" id="UP000236161">
    <property type="component" value="Unassembled WGS sequence"/>
</dbReference>
<sequence>MNCSSFSPSEASPEREADGGELHVLAVDDSIVERMLLERMLKNSAYKVTTAENGVRALEYLSLLEDARDGTLNKAVNHVPQIDRDLVLKFRQSSHRVQEDRSRSGFEVAEHTSDQHSLGDLRKKRQRIDVGKPLKHETSYLKEIPVVIMSSENIPARIEKCLEEGAQEFMLKPIRQSDVKRLRCHAKNFSEATPGRLCLGI</sequence>
<dbReference type="STRING" id="1088818.A0A2I0A4U4"/>
<evidence type="ECO:0000313" key="5">
    <source>
        <dbReference type="EMBL" id="PKA50554.1"/>
    </source>
</evidence>
<proteinExistence type="predicted"/>
<organism evidence="5 6">
    <name type="scientific">Apostasia shenzhenica</name>
    <dbReference type="NCBI Taxonomy" id="1088818"/>
    <lineage>
        <taxon>Eukaryota</taxon>
        <taxon>Viridiplantae</taxon>
        <taxon>Streptophyta</taxon>
        <taxon>Embryophyta</taxon>
        <taxon>Tracheophyta</taxon>
        <taxon>Spermatophyta</taxon>
        <taxon>Magnoliopsida</taxon>
        <taxon>Liliopsida</taxon>
        <taxon>Asparagales</taxon>
        <taxon>Orchidaceae</taxon>
        <taxon>Apostasioideae</taxon>
        <taxon>Apostasia</taxon>
    </lineage>
</organism>
<keyword evidence="6" id="KW-1185">Reference proteome</keyword>
<dbReference type="GO" id="GO:0000160">
    <property type="term" value="P:phosphorelay signal transduction system"/>
    <property type="evidence" value="ECO:0007669"/>
    <property type="project" value="UniProtKB-KW"/>
</dbReference>
<dbReference type="SUPFAM" id="SSF52172">
    <property type="entry name" value="CheY-like"/>
    <property type="match status" value="2"/>
</dbReference>
<accession>A0A2I0A4U4</accession>
<name>A0A2I0A4U4_9ASPA</name>
<dbReference type="PANTHER" id="PTHR43874:SF147">
    <property type="entry name" value="TYPE-A RESPONSE REGULATOR"/>
    <property type="match status" value="1"/>
</dbReference>
<dbReference type="SMART" id="SM00448">
    <property type="entry name" value="REC"/>
    <property type="match status" value="1"/>
</dbReference>
<protein>
    <submittedName>
        <fullName evidence="5">Two-component response regulator ARR17</fullName>
    </submittedName>
</protein>
<dbReference type="InterPro" id="IPR011006">
    <property type="entry name" value="CheY-like_superfamily"/>
</dbReference>
<dbReference type="PANTHER" id="PTHR43874">
    <property type="entry name" value="TWO-COMPONENT RESPONSE REGULATOR"/>
    <property type="match status" value="1"/>
</dbReference>
<dbReference type="AlphaFoldDB" id="A0A2I0A4U4"/>
<dbReference type="GO" id="GO:0009736">
    <property type="term" value="P:cytokinin-activated signaling pathway"/>
    <property type="evidence" value="ECO:0007669"/>
    <property type="project" value="InterPro"/>
</dbReference>
<feature type="region of interest" description="Disordered" evidence="3">
    <location>
        <begin position="99"/>
        <end position="119"/>
    </location>
</feature>
<reference evidence="5 6" key="1">
    <citation type="journal article" date="2017" name="Nature">
        <title>The Apostasia genome and the evolution of orchids.</title>
        <authorList>
            <person name="Zhang G.Q."/>
            <person name="Liu K.W."/>
            <person name="Li Z."/>
            <person name="Lohaus R."/>
            <person name="Hsiao Y.Y."/>
            <person name="Niu S.C."/>
            <person name="Wang J.Y."/>
            <person name="Lin Y.C."/>
            <person name="Xu Q."/>
            <person name="Chen L.J."/>
            <person name="Yoshida K."/>
            <person name="Fujiwara S."/>
            <person name="Wang Z.W."/>
            <person name="Zhang Y.Q."/>
            <person name="Mitsuda N."/>
            <person name="Wang M."/>
            <person name="Liu G.H."/>
            <person name="Pecoraro L."/>
            <person name="Huang H.X."/>
            <person name="Xiao X.J."/>
            <person name="Lin M."/>
            <person name="Wu X.Y."/>
            <person name="Wu W.L."/>
            <person name="Chen Y.Y."/>
            <person name="Chang S.B."/>
            <person name="Sakamoto S."/>
            <person name="Ohme-Takagi M."/>
            <person name="Yagi M."/>
            <person name="Zeng S.J."/>
            <person name="Shen C.Y."/>
            <person name="Yeh C.M."/>
            <person name="Luo Y.B."/>
            <person name="Tsai W.C."/>
            <person name="Van de Peer Y."/>
            <person name="Liu Z.J."/>
        </authorList>
    </citation>
    <scope>NUCLEOTIDE SEQUENCE [LARGE SCALE GENOMIC DNA]</scope>
    <source>
        <strain evidence="6">cv. Shenzhen</strain>
        <tissue evidence="5">Stem</tissue>
    </source>
</reference>
<evidence type="ECO:0000256" key="1">
    <source>
        <dbReference type="ARBA" id="ARBA00023012"/>
    </source>
</evidence>
<gene>
    <name evidence="5" type="primary">ARR17</name>
    <name evidence="5" type="ORF">AXF42_Ash013769</name>
</gene>
<evidence type="ECO:0000313" key="6">
    <source>
        <dbReference type="Proteomes" id="UP000236161"/>
    </source>
</evidence>
<keyword evidence="1" id="KW-0902">Two-component regulatory system</keyword>
<dbReference type="PROSITE" id="PS50110">
    <property type="entry name" value="RESPONSE_REGULATORY"/>
    <property type="match status" value="1"/>
</dbReference>
<evidence type="ECO:0000259" key="4">
    <source>
        <dbReference type="PROSITE" id="PS50110"/>
    </source>
</evidence>
<evidence type="ECO:0000256" key="2">
    <source>
        <dbReference type="PROSITE-ProRule" id="PRU00169"/>
    </source>
</evidence>